<protein>
    <submittedName>
        <fullName evidence="1">Uncharacterized protein</fullName>
    </submittedName>
</protein>
<dbReference type="Proteomes" id="UP000199579">
    <property type="component" value="Unassembled WGS sequence"/>
</dbReference>
<dbReference type="AlphaFoldDB" id="A0A1I4G371"/>
<reference evidence="1 2" key="1">
    <citation type="submission" date="2016-10" db="EMBL/GenBank/DDBJ databases">
        <authorList>
            <person name="de Groot N.N."/>
        </authorList>
    </citation>
    <scope>NUCLEOTIDE SEQUENCE [LARGE SCALE GENOMIC DNA]</scope>
    <source>
        <strain evidence="1 2">DSM 381</strain>
    </source>
</reference>
<gene>
    <name evidence="1" type="ORF">SAMN04244574_03647</name>
</gene>
<proteinExistence type="predicted"/>
<accession>A0A1I4G371</accession>
<evidence type="ECO:0000313" key="1">
    <source>
        <dbReference type="EMBL" id="SFL23940.1"/>
    </source>
</evidence>
<organism evidence="1 2">
    <name type="scientific">Azotobacter beijerinckii</name>
    <dbReference type="NCBI Taxonomy" id="170623"/>
    <lineage>
        <taxon>Bacteria</taxon>
        <taxon>Pseudomonadati</taxon>
        <taxon>Pseudomonadota</taxon>
        <taxon>Gammaproteobacteria</taxon>
        <taxon>Pseudomonadales</taxon>
        <taxon>Pseudomonadaceae</taxon>
        <taxon>Azotobacter</taxon>
    </lineage>
</organism>
<dbReference type="EMBL" id="FOSX01000079">
    <property type="protein sequence ID" value="SFL23940.1"/>
    <property type="molecule type" value="Genomic_DNA"/>
</dbReference>
<evidence type="ECO:0000313" key="2">
    <source>
        <dbReference type="Proteomes" id="UP000199579"/>
    </source>
</evidence>
<name>A0A1I4G371_9GAMM</name>
<sequence length="93" mass="9742">MPSMLLGHPFGTITDVLTHALAGLKPLRGAAELGPDGDKLIIAIAEARYKADRNANLIRQMTTEPKVFASEIDSDGLVALARAGREAAAGFNA</sequence>